<proteinExistence type="inferred from homology"/>
<keyword evidence="7 9" id="KW-1133">Transmembrane helix</keyword>
<evidence type="ECO:0000256" key="2">
    <source>
        <dbReference type="ARBA" id="ARBA00008540"/>
    </source>
</evidence>
<evidence type="ECO:0000256" key="3">
    <source>
        <dbReference type="ARBA" id="ARBA00022448"/>
    </source>
</evidence>
<evidence type="ECO:0000313" key="10">
    <source>
        <dbReference type="EMBL" id="QPR53368.1"/>
    </source>
</evidence>
<evidence type="ECO:0000256" key="1">
    <source>
        <dbReference type="ARBA" id="ARBA00004651"/>
    </source>
</evidence>
<evidence type="ECO:0000256" key="8">
    <source>
        <dbReference type="ARBA" id="ARBA00023136"/>
    </source>
</evidence>
<accession>A0A7T2PCN7</accession>
<feature type="transmembrane region" description="Helical" evidence="9">
    <location>
        <begin position="235"/>
        <end position="259"/>
    </location>
</feature>
<feature type="transmembrane region" description="Helical" evidence="9">
    <location>
        <begin position="203"/>
        <end position="223"/>
    </location>
</feature>
<dbReference type="GO" id="GO:0015190">
    <property type="term" value="F:L-leucine transmembrane transporter activity"/>
    <property type="evidence" value="ECO:0007669"/>
    <property type="project" value="TreeGrafter"/>
</dbReference>
<evidence type="ECO:0000313" key="11">
    <source>
        <dbReference type="Proteomes" id="UP000595101"/>
    </source>
</evidence>
<evidence type="ECO:0000256" key="6">
    <source>
        <dbReference type="ARBA" id="ARBA00022970"/>
    </source>
</evidence>
<reference evidence="10 11" key="1">
    <citation type="submission" date="2020-12" db="EMBL/GenBank/DDBJ databases">
        <title>FDA dAtabase for Regulatory Grade micrObial Sequences (FDA-ARGOS): Supporting development and validation of Infectious Disease Dx tests.</title>
        <authorList>
            <person name="Sproer C."/>
            <person name="Gronow S."/>
            <person name="Severitt S."/>
            <person name="Schroder I."/>
            <person name="Tallon L."/>
            <person name="Sadzewicz L."/>
            <person name="Zhao X."/>
            <person name="Boylan J."/>
            <person name="Ott S."/>
            <person name="Bowen H."/>
            <person name="Vavikolanu K."/>
            <person name="Mehta A."/>
            <person name="Aluvathingal J."/>
            <person name="Nadendla S."/>
            <person name="Lowell S."/>
            <person name="Myers T."/>
            <person name="Yan Y."/>
            <person name="Sichtig H."/>
        </authorList>
    </citation>
    <scope>NUCLEOTIDE SEQUENCE [LARGE SCALE GENOMIC DNA]</scope>
    <source>
        <strain evidence="10 11">FDAARGOS_933</strain>
    </source>
</reference>
<feature type="transmembrane region" description="Helical" evidence="9">
    <location>
        <begin position="416"/>
        <end position="433"/>
    </location>
</feature>
<evidence type="ECO:0000256" key="4">
    <source>
        <dbReference type="ARBA" id="ARBA00022475"/>
    </source>
</evidence>
<feature type="transmembrane region" description="Helical" evidence="9">
    <location>
        <begin position="12"/>
        <end position="33"/>
    </location>
</feature>
<feature type="transmembrane region" description="Helical" evidence="9">
    <location>
        <begin position="291"/>
        <end position="315"/>
    </location>
</feature>
<comment type="subcellular location">
    <subcellularLocation>
        <location evidence="9">Cell inner membrane</location>
        <topology evidence="9">Multi-pass membrane protein</topology>
    </subcellularLocation>
    <subcellularLocation>
        <location evidence="1">Cell membrane</location>
        <topology evidence="1">Multi-pass membrane protein</topology>
    </subcellularLocation>
</comment>
<keyword evidence="4" id="KW-1003">Cell membrane</keyword>
<evidence type="ECO:0000256" key="7">
    <source>
        <dbReference type="ARBA" id="ARBA00022989"/>
    </source>
</evidence>
<sequence>MRLGLTKSLKLSDVFGLGFMTFAFYLGAGNIIFPPLAGFMAGEHLLAAMSGFLLTAVGLPLITLIAVAKGSSGGGAGGWTGMTRYLPGWAATALAIAIYIIMGPAFATPRTGLVAYEMGLKPWLGEAGQHGLLLYSLFFFALVILVSLNRGRLLDAVGKYLTPALMVMLLILAVGVFMAPQGTMPDASGDYVGTPLIKGMLEGYNTMDTLASLMFGALIIGLLRRKGIEDYPSQFKYLTIAGLISAAGLSAVYISLFYLGNSAAGVASDTSNGGAIVNAYVLSLFGQPGQFILAAIITLACFTSAVGLLCASADFFHSLAGWTYRKWVLLMGCLCILVANVGLSELIRLSIPVLVAIYPVAIALVLVTFAQGSFGRPRLVFRTVLLVAFLFGCLDGLGAAGMQMDAFAFLPLFDKGLAWLLPTLLTCGLGILVRPSGKLAAEAA</sequence>
<dbReference type="NCBIfam" id="TIGR00796">
    <property type="entry name" value="livcs"/>
    <property type="match status" value="1"/>
</dbReference>
<keyword evidence="3 9" id="KW-0813">Transport</keyword>
<feature type="transmembrane region" description="Helical" evidence="9">
    <location>
        <begin position="349"/>
        <end position="367"/>
    </location>
</feature>
<evidence type="ECO:0000256" key="9">
    <source>
        <dbReference type="RuleBase" id="RU362122"/>
    </source>
</evidence>
<dbReference type="AlphaFoldDB" id="A0A7T2PCN7"/>
<dbReference type="GO" id="GO:0015820">
    <property type="term" value="P:L-leucine transport"/>
    <property type="evidence" value="ECO:0007669"/>
    <property type="project" value="TreeGrafter"/>
</dbReference>
<feature type="transmembrane region" description="Helical" evidence="9">
    <location>
        <begin position="45"/>
        <end position="67"/>
    </location>
</feature>
<feature type="transmembrane region" description="Helical" evidence="9">
    <location>
        <begin position="127"/>
        <end position="148"/>
    </location>
</feature>
<dbReference type="InterPro" id="IPR004685">
    <property type="entry name" value="Brnchd-chn_aa_trnsp_Livcs"/>
</dbReference>
<protein>
    <recommendedName>
        <fullName evidence="9">Branched-chain amino acid transport system carrier protein</fullName>
    </recommendedName>
</protein>
<dbReference type="Pfam" id="PF05525">
    <property type="entry name" value="Branch_AA_trans"/>
    <property type="match status" value="1"/>
</dbReference>
<dbReference type="GO" id="GO:0015818">
    <property type="term" value="P:isoleucine transport"/>
    <property type="evidence" value="ECO:0007669"/>
    <property type="project" value="TreeGrafter"/>
</dbReference>
<feature type="transmembrane region" description="Helical" evidence="9">
    <location>
        <begin position="88"/>
        <end position="107"/>
    </location>
</feature>
<dbReference type="PANTHER" id="PTHR30588:SF0">
    <property type="entry name" value="BRANCHED-CHAIN AMINO ACID PERMEASE BRNQ"/>
    <property type="match status" value="1"/>
</dbReference>
<keyword evidence="5 9" id="KW-0812">Transmembrane</keyword>
<keyword evidence="8 9" id="KW-0472">Membrane</keyword>
<name>A0A7T2PCN7_9GAMM</name>
<dbReference type="PANTHER" id="PTHR30588">
    <property type="entry name" value="BRANCHED-CHAIN AMINO ACID TRANSPORT SYSTEM 2 CARRIER PROTEIN"/>
    <property type="match status" value="1"/>
</dbReference>
<dbReference type="Proteomes" id="UP000595101">
    <property type="component" value="Chromosome"/>
</dbReference>
<dbReference type="KEGG" id="aall:I6G90_12920"/>
<evidence type="ECO:0000256" key="5">
    <source>
        <dbReference type="ARBA" id="ARBA00022692"/>
    </source>
</evidence>
<feature type="transmembrane region" description="Helical" evidence="9">
    <location>
        <begin position="160"/>
        <end position="183"/>
    </location>
</feature>
<comment type="similarity">
    <text evidence="2 9">Belongs to the branched chain amino acid transporter family.</text>
</comment>
<dbReference type="GO" id="GO:0005886">
    <property type="term" value="C:plasma membrane"/>
    <property type="evidence" value="ECO:0007669"/>
    <property type="project" value="UniProtKB-SubCell"/>
</dbReference>
<organism evidence="10 11">
    <name type="scientific">Aeromonas allosaccharophila</name>
    <dbReference type="NCBI Taxonomy" id="656"/>
    <lineage>
        <taxon>Bacteria</taxon>
        <taxon>Pseudomonadati</taxon>
        <taxon>Pseudomonadota</taxon>
        <taxon>Gammaproteobacteria</taxon>
        <taxon>Aeromonadales</taxon>
        <taxon>Aeromonadaceae</taxon>
        <taxon>Aeromonas</taxon>
    </lineage>
</organism>
<feature type="transmembrane region" description="Helical" evidence="9">
    <location>
        <begin position="327"/>
        <end position="343"/>
    </location>
</feature>
<comment type="function">
    <text evidence="9">Component of the transport system for branched-chain amino acids.</text>
</comment>
<keyword evidence="6 9" id="KW-0029">Amino-acid transport</keyword>
<dbReference type="GO" id="GO:0015188">
    <property type="term" value="F:L-isoleucine transmembrane transporter activity"/>
    <property type="evidence" value="ECO:0007669"/>
    <property type="project" value="TreeGrafter"/>
</dbReference>
<gene>
    <name evidence="10" type="primary">brnQ</name>
    <name evidence="10" type="ORF">I6G90_12920</name>
</gene>
<dbReference type="EMBL" id="CP065745">
    <property type="protein sequence ID" value="QPR53368.1"/>
    <property type="molecule type" value="Genomic_DNA"/>
</dbReference>
<dbReference type="GO" id="GO:0005304">
    <property type="term" value="F:L-valine transmembrane transporter activity"/>
    <property type="evidence" value="ECO:0007669"/>
    <property type="project" value="TreeGrafter"/>
</dbReference>
<feature type="transmembrane region" description="Helical" evidence="9">
    <location>
        <begin position="379"/>
        <end position="404"/>
    </location>
</feature>